<name>A0A5B8IFV4_9VIRU</name>
<gene>
    <name evidence="1" type="ORF">6_40</name>
</gene>
<evidence type="ECO:0000313" key="1">
    <source>
        <dbReference type="EMBL" id="QDY52328.1"/>
    </source>
</evidence>
<organism evidence="1">
    <name type="scientific">Mimiviridae sp. ChoanoV1</name>
    <dbReference type="NCBI Taxonomy" id="2596887"/>
    <lineage>
        <taxon>Viruses</taxon>
        <taxon>Varidnaviria</taxon>
        <taxon>Bamfordvirae</taxon>
        <taxon>Nucleocytoviricota</taxon>
        <taxon>Megaviricetes</taxon>
        <taxon>Imitervirales</taxon>
        <taxon>Schizomimiviridae</taxon>
    </lineage>
</organism>
<protein>
    <submittedName>
        <fullName evidence="1">Uncharacterized protein</fullName>
    </submittedName>
</protein>
<proteinExistence type="predicted"/>
<sequence length="146" mass="17489">MNLQELIDNLPLELVYKIMSYILKPQPKILLNDIKNYYLTKNLGMKLYSKKYENEPMEIKNWFANDLNAYMNDNLPLMYGYIEKYYDIYFRLKCVIDKEQILNFVLKINKKPAIKEINTIWGLLIAKERIDMISDNFSAEEIKEVT</sequence>
<dbReference type="EMBL" id="MK250090">
    <property type="protein sequence ID" value="QDY52328.1"/>
    <property type="molecule type" value="Genomic_DNA"/>
</dbReference>
<accession>A0A5B8IFV4</accession>
<reference evidence="1" key="1">
    <citation type="submission" date="2018-11" db="EMBL/GenBank/DDBJ databases">
        <title>A distinct lineage of giant viruses engineers rhodopsin photosystems in predatory marine eukaryotes.</title>
        <authorList>
            <person name="Needham D.M."/>
            <person name="Yoshizawa S."/>
            <person name="Hosaka T."/>
            <person name="Poirier C."/>
            <person name="Choi C.-J."/>
            <person name="Hehenberger E."/>
            <person name="Irwin N.A.T."/>
            <person name="Wilken S."/>
            <person name="Yung C.-M."/>
            <person name="Bachy C."/>
            <person name="Kurihara R."/>
            <person name="Nakajima Y."/>
            <person name="Kojima K."/>
            <person name="Kimura-Someya T."/>
            <person name="Leonard G."/>
            <person name="Malmstrom R.R."/>
            <person name="Mende D."/>
            <person name="Olson D.K."/>
            <person name="Sudo Y."/>
            <person name="Sudek S."/>
            <person name="Richards T.A."/>
            <person name="DeLong E.F."/>
            <person name="Keeling P.J."/>
            <person name="Santoro A.E."/>
            <person name="Shirouzu M."/>
            <person name="Iwasaki W."/>
            <person name="Worden A.Z."/>
        </authorList>
    </citation>
    <scope>NUCLEOTIDE SEQUENCE</scope>
</reference>